<proteinExistence type="predicted"/>
<protein>
    <recommendedName>
        <fullName evidence="3">Carboxymuconolactone decarboxylase-like domain-containing protein</fullName>
    </recommendedName>
</protein>
<dbReference type="Gene3D" id="1.20.1290.10">
    <property type="entry name" value="AhpD-like"/>
    <property type="match status" value="1"/>
</dbReference>
<name>A0ABY9E7E7_9GAMM</name>
<dbReference type="InterPro" id="IPR029032">
    <property type="entry name" value="AhpD-like"/>
</dbReference>
<evidence type="ECO:0000313" key="2">
    <source>
        <dbReference type="Proteomes" id="UP001321520"/>
    </source>
</evidence>
<reference evidence="1 2" key="1">
    <citation type="submission" date="2022-05" db="EMBL/GenBank/DDBJ databases">
        <title>Microbulbifer sp. nov., isolated from sponge.</title>
        <authorList>
            <person name="Gao L."/>
        </authorList>
    </citation>
    <scope>NUCLEOTIDE SEQUENCE [LARGE SCALE GENOMIC DNA]</scope>
    <source>
        <strain evidence="1 2">MI-G</strain>
    </source>
</reference>
<dbReference type="Gene3D" id="1.20.5.810">
    <property type="entry name" value="AhpD-like"/>
    <property type="match status" value="1"/>
</dbReference>
<dbReference type="RefSeq" id="WP_301414136.1">
    <property type="nucleotide sequence ID" value="NZ_CP098023.1"/>
</dbReference>
<dbReference type="PANTHER" id="PTHR35446">
    <property type="entry name" value="SI:CH211-175M2.5"/>
    <property type="match status" value="1"/>
</dbReference>
<dbReference type="PANTHER" id="PTHR35446:SF2">
    <property type="entry name" value="CARBOXYMUCONOLACTONE DECARBOXYLASE-LIKE DOMAIN-CONTAINING PROTEIN"/>
    <property type="match status" value="1"/>
</dbReference>
<sequence>MCSISPVQYPGSDTVSGIFAEIEDELGAVPSLFRVYAHHRGLLEANWHKFRAIMLHGCLSAQLKEAIGLALSSDNHCDYGIYHHSTSLQMLGVVSAEILRIRTNPKHVHFSEKEQALFDLARNANSAPSDHRKHLIATARKLGARDEELLEALGVMELVLGFNHTAEVLGLDPNRTPHRQKPGQAQ</sequence>
<evidence type="ECO:0008006" key="3">
    <source>
        <dbReference type="Google" id="ProtNLM"/>
    </source>
</evidence>
<keyword evidence="2" id="KW-1185">Reference proteome</keyword>
<organism evidence="1 2">
    <name type="scientific">Microbulbifer spongiae</name>
    <dbReference type="NCBI Taxonomy" id="2944933"/>
    <lineage>
        <taxon>Bacteria</taxon>
        <taxon>Pseudomonadati</taxon>
        <taxon>Pseudomonadota</taxon>
        <taxon>Gammaproteobacteria</taxon>
        <taxon>Cellvibrionales</taxon>
        <taxon>Microbulbiferaceae</taxon>
        <taxon>Microbulbifer</taxon>
    </lineage>
</organism>
<dbReference type="SUPFAM" id="SSF69118">
    <property type="entry name" value="AhpD-like"/>
    <property type="match status" value="1"/>
</dbReference>
<dbReference type="Proteomes" id="UP001321520">
    <property type="component" value="Chromosome"/>
</dbReference>
<dbReference type="EMBL" id="CP098023">
    <property type="protein sequence ID" value="WKD48385.1"/>
    <property type="molecule type" value="Genomic_DNA"/>
</dbReference>
<accession>A0ABY9E7E7</accession>
<evidence type="ECO:0000313" key="1">
    <source>
        <dbReference type="EMBL" id="WKD48385.1"/>
    </source>
</evidence>
<gene>
    <name evidence="1" type="ORF">M8T91_10605</name>
</gene>